<dbReference type="AlphaFoldDB" id="A0A0E9X2L4"/>
<organism evidence="1">
    <name type="scientific">Anguilla anguilla</name>
    <name type="common">European freshwater eel</name>
    <name type="synonym">Muraena anguilla</name>
    <dbReference type="NCBI Taxonomy" id="7936"/>
    <lineage>
        <taxon>Eukaryota</taxon>
        <taxon>Metazoa</taxon>
        <taxon>Chordata</taxon>
        <taxon>Craniata</taxon>
        <taxon>Vertebrata</taxon>
        <taxon>Euteleostomi</taxon>
        <taxon>Actinopterygii</taxon>
        <taxon>Neopterygii</taxon>
        <taxon>Teleostei</taxon>
        <taxon>Anguilliformes</taxon>
        <taxon>Anguillidae</taxon>
        <taxon>Anguilla</taxon>
    </lineage>
</organism>
<sequence>MCLSLKENNGFRTLIPAFTAKAKTYEQHILLLIKNNPHNEQDRSYSVSVLNGFKTHTQRQSTTVSEN</sequence>
<evidence type="ECO:0000313" key="1">
    <source>
        <dbReference type="EMBL" id="JAH96150.1"/>
    </source>
</evidence>
<reference evidence="1" key="1">
    <citation type="submission" date="2014-11" db="EMBL/GenBank/DDBJ databases">
        <authorList>
            <person name="Amaro Gonzalez C."/>
        </authorList>
    </citation>
    <scope>NUCLEOTIDE SEQUENCE</scope>
</reference>
<name>A0A0E9X2L4_ANGAN</name>
<protein>
    <submittedName>
        <fullName evidence="1">Uncharacterized protein</fullName>
    </submittedName>
</protein>
<dbReference type="EMBL" id="GBXM01012427">
    <property type="protein sequence ID" value="JAH96150.1"/>
    <property type="molecule type" value="Transcribed_RNA"/>
</dbReference>
<accession>A0A0E9X2L4</accession>
<reference evidence="1" key="2">
    <citation type="journal article" date="2015" name="Fish Shellfish Immunol.">
        <title>Early steps in the European eel (Anguilla anguilla)-Vibrio vulnificus interaction in the gills: Role of the RtxA13 toxin.</title>
        <authorList>
            <person name="Callol A."/>
            <person name="Pajuelo D."/>
            <person name="Ebbesson L."/>
            <person name="Teles M."/>
            <person name="MacKenzie S."/>
            <person name="Amaro C."/>
        </authorList>
    </citation>
    <scope>NUCLEOTIDE SEQUENCE</scope>
</reference>
<proteinExistence type="predicted"/>